<feature type="transmembrane region" description="Helical" evidence="1">
    <location>
        <begin position="136"/>
        <end position="160"/>
    </location>
</feature>
<comment type="caution">
    <text evidence="2">The sequence shown here is derived from an EMBL/GenBank/DDBJ whole genome shotgun (WGS) entry which is preliminary data.</text>
</comment>
<dbReference type="EMBL" id="NBIU01000001">
    <property type="protein sequence ID" value="PZT49043.1"/>
    <property type="molecule type" value="Genomic_DNA"/>
</dbReference>
<dbReference type="OrthoDB" id="5323814at2"/>
<keyword evidence="1" id="KW-0812">Transmembrane</keyword>
<proteinExistence type="predicted"/>
<name>A0A2W6PQM3_9HELI</name>
<evidence type="ECO:0000313" key="2">
    <source>
        <dbReference type="EMBL" id="PZT49043.1"/>
    </source>
</evidence>
<organism evidence="2 3">
    <name type="scientific">Helicobacter valdiviensis</name>
    <dbReference type="NCBI Taxonomy" id="1458358"/>
    <lineage>
        <taxon>Bacteria</taxon>
        <taxon>Pseudomonadati</taxon>
        <taxon>Campylobacterota</taxon>
        <taxon>Epsilonproteobacteria</taxon>
        <taxon>Campylobacterales</taxon>
        <taxon>Helicobacteraceae</taxon>
        <taxon>Helicobacter</taxon>
    </lineage>
</organism>
<evidence type="ECO:0000313" key="3">
    <source>
        <dbReference type="Proteomes" id="UP000249746"/>
    </source>
</evidence>
<keyword evidence="1" id="KW-1133">Transmembrane helix</keyword>
<gene>
    <name evidence="2" type="ORF">B6S12_00145</name>
</gene>
<feature type="transmembrane region" description="Helical" evidence="1">
    <location>
        <begin position="50"/>
        <end position="71"/>
    </location>
</feature>
<accession>A0A2W6PQM3</accession>
<reference evidence="2 3" key="1">
    <citation type="submission" date="2017-03" db="EMBL/GenBank/DDBJ databases">
        <title>Genomic and clinical evidence uncovers the enterohepatic species Helicobacter valdiviensis as a potential human intestinal pathogen.</title>
        <authorList>
            <person name="Fresia P."/>
            <person name="Jara R."/>
            <person name="Sierra R."/>
            <person name="Ferres I."/>
            <person name="Greif G."/>
            <person name="Iraola G."/>
            <person name="Collado L."/>
        </authorList>
    </citation>
    <scope>NUCLEOTIDE SEQUENCE [LARGE SCALE GENOMIC DNA]</scope>
    <source>
        <strain evidence="2 3">WBE14</strain>
    </source>
</reference>
<keyword evidence="3" id="KW-1185">Reference proteome</keyword>
<dbReference type="AlphaFoldDB" id="A0A2W6PQM3"/>
<dbReference type="Proteomes" id="UP000249746">
    <property type="component" value="Unassembled WGS sequence"/>
</dbReference>
<protein>
    <submittedName>
        <fullName evidence="2">Uncharacterized protein</fullName>
    </submittedName>
</protein>
<feature type="transmembrane region" description="Helical" evidence="1">
    <location>
        <begin position="91"/>
        <end position="115"/>
    </location>
</feature>
<dbReference type="RefSeq" id="WP_111228793.1">
    <property type="nucleotide sequence ID" value="NZ_NBIU01000001.1"/>
</dbReference>
<evidence type="ECO:0000256" key="1">
    <source>
        <dbReference type="SAM" id="Phobius"/>
    </source>
</evidence>
<sequence>MEAQTLSRKAWIKNLGGYIAQKREEGLSESAIKKHIKEEFRKRTKTGESIAFLLASILLFVLVGFGIHFSSVMLMWEADIHAVNLGFSPTYSLLLMLLCGVLILIIVVSYAKFFVDWFKYHKSLDESLDESFYLRLFRIIALLGLIAFVVIMVVVIMASMQIAREYGVDFSDVLIRAVGEIFD</sequence>
<keyword evidence="1" id="KW-0472">Membrane</keyword>